<evidence type="ECO:0000313" key="12">
    <source>
        <dbReference type="EMBL" id="BBO75099.1"/>
    </source>
</evidence>
<dbReference type="SMART" id="SM00091">
    <property type="entry name" value="PAS"/>
    <property type="match status" value="2"/>
</dbReference>
<evidence type="ECO:0000259" key="8">
    <source>
        <dbReference type="PROSITE" id="PS50109"/>
    </source>
</evidence>
<dbReference type="InterPro" id="IPR003594">
    <property type="entry name" value="HATPase_dom"/>
</dbReference>
<dbReference type="Proteomes" id="UP000427769">
    <property type="component" value="Chromosome"/>
</dbReference>
<evidence type="ECO:0000256" key="3">
    <source>
        <dbReference type="ARBA" id="ARBA00012438"/>
    </source>
</evidence>
<dbReference type="InterPro" id="IPR004358">
    <property type="entry name" value="Sig_transdc_His_kin-like_C"/>
</dbReference>
<dbReference type="InterPro" id="IPR000014">
    <property type="entry name" value="PAS"/>
</dbReference>
<dbReference type="KEGG" id="dwd:DSCW_25160"/>
<evidence type="ECO:0000259" key="10">
    <source>
        <dbReference type="PROSITE" id="PS50113"/>
    </source>
</evidence>
<dbReference type="InterPro" id="IPR003660">
    <property type="entry name" value="HAMP_dom"/>
</dbReference>
<dbReference type="RefSeq" id="WP_155304051.1">
    <property type="nucleotide sequence ID" value="NZ_AP021875.1"/>
</dbReference>
<feature type="transmembrane region" description="Helical" evidence="7">
    <location>
        <begin position="286"/>
        <end position="313"/>
    </location>
</feature>
<gene>
    <name evidence="12" type="ORF">DSCW_25160</name>
</gene>
<feature type="domain" description="Histidine kinase" evidence="8">
    <location>
        <begin position="634"/>
        <end position="885"/>
    </location>
</feature>
<dbReference type="Gene3D" id="1.10.287.130">
    <property type="match status" value="1"/>
</dbReference>
<keyword evidence="13" id="KW-1185">Reference proteome</keyword>
<keyword evidence="7" id="KW-1133">Transmembrane helix</keyword>
<evidence type="ECO:0000256" key="2">
    <source>
        <dbReference type="ARBA" id="ARBA00004370"/>
    </source>
</evidence>
<dbReference type="InterPro" id="IPR005467">
    <property type="entry name" value="His_kinase_dom"/>
</dbReference>
<dbReference type="GO" id="GO:0016020">
    <property type="term" value="C:membrane"/>
    <property type="evidence" value="ECO:0007669"/>
    <property type="project" value="UniProtKB-SubCell"/>
</dbReference>
<feature type="domain" description="PAS" evidence="9">
    <location>
        <begin position="500"/>
        <end position="547"/>
    </location>
</feature>
<dbReference type="CDD" id="cd06225">
    <property type="entry name" value="HAMP"/>
    <property type="match status" value="1"/>
</dbReference>
<dbReference type="SMART" id="SM00388">
    <property type="entry name" value="HisKA"/>
    <property type="match status" value="1"/>
</dbReference>
<feature type="domain" description="PAS" evidence="9">
    <location>
        <begin position="374"/>
        <end position="441"/>
    </location>
</feature>
<evidence type="ECO:0000256" key="4">
    <source>
        <dbReference type="ARBA" id="ARBA00022553"/>
    </source>
</evidence>
<evidence type="ECO:0000259" key="11">
    <source>
        <dbReference type="PROSITE" id="PS50885"/>
    </source>
</evidence>
<dbReference type="PROSITE" id="PS50113">
    <property type="entry name" value="PAC"/>
    <property type="match status" value="1"/>
</dbReference>
<dbReference type="InterPro" id="IPR013656">
    <property type="entry name" value="PAS_4"/>
</dbReference>
<dbReference type="EC" id="2.7.13.3" evidence="3"/>
<dbReference type="Pfam" id="PF00512">
    <property type="entry name" value="HisKA"/>
    <property type="match status" value="1"/>
</dbReference>
<dbReference type="Pfam" id="PF00672">
    <property type="entry name" value="HAMP"/>
    <property type="match status" value="1"/>
</dbReference>
<accession>A0A5K7Z4B3</accession>
<sequence>MSIRKKIITTGAAIFLVFVCLALMNIWTHRAVLSNQQIRDAVDKRLSDIEEFERWKNTAIQMVSEAVATGHVHTYANAPFSPPVGPFVQEGALIEKAGKSLIGLIVEKESTSGKIEKTFERLRIEINDLYYRLDERISTVLAKAQFDQVLGQEASEQNALAPYVLKSLNQLTLVFQNSLISRNFSEEDRGLVAKNQRFLSSQLHLIDPDGTIGALFEKLFDRFKTLDAFILESRTSLEGFDTRIEQAKAAFEKAVESTEVQSMAASAQSDLDEANRRLEEASGLNLTVVVVFLFFVPLFLITIGIFGLDTIIVDPITALMKAMKHVETGNFDVTAPVGAQDEIGKLANAFNVMAKEINTKIAEMTHLNHVLQKSEEKFRLYMENTHDGVLIVDDDFKFEYVNSQMSHILGYPLEEIIGQDYRYFIDEESVRLVAERHRLRRKGVDVPSRYEFTIVRKNGEKRNVQISVGVTKDSNGNEKSVGTLLDTTDRKIAEQEAQHLRNQLINIINSMPSILVGVDSDGNVTQWNKTTQRCTGISASEAVGKSLPEVFPQMASEMEKIKKSVETKEIIQELSRPGFLEDDSGYEDLTIYPLTSNGVQGAVIRIDNVTEKVRMQEMMIQSEKMLSVGGLAAGMAHEINNPLAGMIQTAGVLKNRLSRPDLPANCEAADSAGTSMQAIVAFMDRRGIPRMLDNMLTSGQRAAGIVSNMLSFARKSESAFSTHNLVELIDQTVDLAGSDYDLKKKYDFRQVEIQRQYASDVPPVLCEASKIQQVLLNLLRNGAEAMQEMAGNGDGYQPRFILRLNHEKEAGKVRIELKDNGPGMDAATCKRVFEPFFTTKPTGEGTGLGLSVSYFIVTENHGGEMNVESAPGKGTTFIVKLPLEPKEPLRRHTSLFGS</sequence>
<evidence type="ECO:0000256" key="1">
    <source>
        <dbReference type="ARBA" id="ARBA00000085"/>
    </source>
</evidence>
<protein>
    <recommendedName>
        <fullName evidence="3">histidine kinase</fullName>
        <ecNumber evidence="3">2.7.13.3</ecNumber>
    </recommendedName>
</protein>
<dbReference type="PRINTS" id="PR00344">
    <property type="entry name" value="BCTRLSENSOR"/>
</dbReference>
<dbReference type="SUPFAM" id="SSF55785">
    <property type="entry name" value="PYP-like sensor domain (PAS domain)"/>
    <property type="match status" value="2"/>
</dbReference>
<proteinExistence type="predicted"/>
<dbReference type="Pfam" id="PF08448">
    <property type="entry name" value="PAS_4"/>
    <property type="match status" value="1"/>
</dbReference>
<dbReference type="Pfam" id="PF13426">
    <property type="entry name" value="PAS_9"/>
    <property type="match status" value="1"/>
</dbReference>
<dbReference type="SUPFAM" id="SSF47384">
    <property type="entry name" value="Homodimeric domain of signal transducing histidine kinase"/>
    <property type="match status" value="1"/>
</dbReference>
<dbReference type="InterPro" id="IPR035965">
    <property type="entry name" value="PAS-like_dom_sf"/>
</dbReference>
<evidence type="ECO:0000259" key="9">
    <source>
        <dbReference type="PROSITE" id="PS50112"/>
    </source>
</evidence>
<reference evidence="12 13" key="1">
    <citation type="submission" date="2019-11" db="EMBL/GenBank/DDBJ databases">
        <title>Comparative genomics of hydrocarbon-degrading Desulfosarcina strains.</title>
        <authorList>
            <person name="Watanabe M."/>
            <person name="Kojima H."/>
            <person name="Fukui M."/>
        </authorList>
    </citation>
    <scope>NUCLEOTIDE SEQUENCE [LARGE SCALE GENOMIC DNA]</scope>
    <source>
        <strain evidence="12 13">PP31</strain>
    </source>
</reference>
<dbReference type="AlphaFoldDB" id="A0A5K7Z4B3"/>
<feature type="domain" description="PAC" evidence="10">
    <location>
        <begin position="448"/>
        <end position="499"/>
    </location>
</feature>
<dbReference type="InterPro" id="IPR036097">
    <property type="entry name" value="HisK_dim/P_sf"/>
</dbReference>
<keyword evidence="7" id="KW-0472">Membrane</keyword>
<keyword evidence="4" id="KW-0597">Phosphoprotein</keyword>
<dbReference type="Gene3D" id="3.30.450.20">
    <property type="entry name" value="PAS domain"/>
    <property type="match status" value="2"/>
</dbReference>
<organism evidence="12 13">
    <name type="scientific">Desulfosarcina widdelii</name>
    <dbReference type="NCBI Taxonomy" id="947919"/>
    <lineage>
        <taxon>Bacteria</taxon>
        <taxon>Pseudomonadati</taxon>
        <taxon>Thermodesulfobacteriota</taxon>
        <taxon>Desulfobacteria</taxon>
        <taxon>Desulfobacterales</taxon>
        <taxon>Desulfosarcinaceae</taxon>
        <taxon>Desulfosarcina</taxon>
    </lineage>
</organism>
<dbReference type="CDD" id="cd00082">
    <property type="entry name" value="HisKA"/>
    <property type="match status" value="1"/>
</dbReference>
<feature type="domain" description="HAMP" evidence="11">
    <location>
        <begin position="310"/>
        <end position="362"/>
    </location>
</feature>
<dbReference type="GO" id="GO:0000155">
    <property type="term" value="F:phosphorelay sensor kinase activity"/>
    <property type="evidence" value="ECO:0007669"/>
    <property type="project" value="InterPro"/>
</dbReference>
<dbReference type="SUPFAM" id="SSF55874">
    <property type="entry name" value="ATPase domain of HSP90 chaperone/DNA topoisomerase II/histidine kinase"/>
    <property type="match status" value="1"/>
</dbReference>
<dbReference type="EMBL" id="AP021875">
    <property type="protein sequence ID" value="BBO75099.1"/>
    <property type="molecule type" value="Genomic_DNA"/>
</dbReference>
<dbReference type="PANTHER" id="PTHR43065:SF42">
    <property type="entry name" value="TWO-COMPONENT SENSOR PPRA"/>
    <property type="match status" value="1"/>
</dbReference>
<feature type="transmembrane region" description="Helical" evidence="7">
    <location>
        <begin position="7"/>
        <end position="27"/>
    </location>
</feature>
<dbReference type="SMART" id="SM00304">
    <property type="entry name" value="HAMP"/>
    <property type="match status" value="1"/>
</dbReference>
<dbReference type="SMART" id="SM00387">
    <property type="entry name" value="HATPase_c"/>
    <property type="match status" value="1"/>
</dbReference>
<dbReference type="OrthoDB" id="5410045at2"/>
<evidence type="ECO:0000313" key="13">
    <source>
        <dbReference type="Proteomes" id="UP000427769"/>
    </source>
</evidence>
<evidence type="ECO:0000256" key="5">
    <source>
        <dbReference type="ARBA" id="ARBA00022679"/>
    </source>
</evidence>
<dbReference type="Gene3D" id="6.10.340.10">
    <property type="match status" value="1"/>
</dbReference>
<name>A0A5K7Z4B3_9BACT</name>
<dbReference type="SUPFAM" id="SSF158472">
    <property type="entry name" value="HAMP domain-like"/>
    <property type="match status" value="1"/>
</dbReference>
<comment type="catalytic activity">
    <reaction evidence="1">
        <text>ATP + protein L-histidine = ADP + protein N-phospho-L-histidine.</text>
        <dbReference type="EC" id="2.7.13.3"/>
    </reaction>
</comment>
<dbReference type="PROSITE" id="PS50885">
    <property type="entry name" value="HAMP"/>
    <property type="match status" value="1"/>
</dbReference>
<keyword evidence="5" id="KW-0808">Transferase</keyword>
<dbReference type="PANTHER" id="PTHR43065">
    <property type="entry name" value="SENSOR HISTIDINE KINASE"/>
    <property type="match status" value="1"/>
</dbReference>
<evidence type="ECO:0000256" key="6">
    <source>
        <dbReference type="ARBA" id="ARBA00022777"/>
    </source>
</evidence>
<dbReference type="InterPro" id="IPR003661">
    <property type="entry name" value="HisK_dim/P_dom"/>
</dbReference>
<dbReference type="Gene3D" id="3.30.565.10">
    <property type="entry name" value="Histidine kinase-like ATPase, C-terminal domain"/>
    <property type="match status" value="1"/>
</dbReference>
<dbReference type="PROSITE" id="PS50112">
    <property type="entry name" value="PAS"/>
    <property type="match status" value="2"/>
</dbReference>
<dbReference type="Pfam" id="PF02518">
    <property type="entry name" value="HATPase_c"/>
    <property type="match status" value="1"/>
</dbReference>
<comment type="subcellular location">
    <subcellularLocation>
        <location evidence="2">Membrane</location>
    </subcellularLocation>
</comment>
<dbReference type="PROSITE" id="PS50109">
    <property type="entry name" value="HIS_KIN"/>
    <property type="match status" value="1"/>
</dbReference>
<dbReference type="CDD" id="cd00130">
    <property type="entry name" value="PAS"/>
    <property type="match status" value="2"/>
</dbReference>
<evidence type="ECO:0000256" key="7">
    <source>
        <dbReference type="SAM" id="Phobius"/>
    </source>
</evidence>
<dbReference type="InterPro" id="IPR036890">
    <property type="entry name" value="HATPase_C_sf"/>
</dbReference>
<keyword evidence="6" id="KW-0418">Kinase</keyword>
<keyword evidence="7" id="KW-0812">Transmembrane</keyword>
<dbReference type="InterPro" id="IPR000700">
    <property type="entry name" value="PAS-assoc_C"/>
</dbReference>
<dbReference type="NCBIfam" id="TIGR00229">
    <property type="entry name" value="sensory_box"/>
    <property type="match status" value="2"/>
</dbReference>